<reference evidence="2 3" key="1">
    <citation type="submission" date="2019-10" db="EMBL/GenBank/DDBJ databases">
        <authorList>
            <person name="Palmer J.M."/>
        </authorList>
    </citation>
    <scope>NUCLEOTIDE SEQUENCE [LARGE SCALE GENOMIC DNA]</scope>
    <source>
        <strain evidence="2 3">TWF718</strain>
    </source>
</reference>
<evidence type="ECO:0000313" key="2">
    <source>
        <dbReference type="EMBL" id="KAK6348084.1"/>
    </source>
</evidence>
<accession>A0AAN8RJE9</accession>
<dbReference type="PANTHER" id="PTHR47843:SF2">
    <property type="entry name" value="BTB DOMAIN-CONTAINING PROTEIN"/>
    <property type="match status" value="1"/>
</dbReference>
<dbReference type="CDD" id="cd18186">
    <property type="entry name" value="BTB_POZ_ZBTB_KLHL-like"/>
    <property type="match status" value="1"/>
</dbReference>
<feature type="domain" description="BTB" evidence="1">
    <location>
        <begin position="13"/>
        <end position="90"/>
    </location>
</feature>
<dbReference type="SUPFAM" id="SSF54695">
    <property type="entry name" value="POZ domain"/>
    <property type="match status" value="1"/>
</dbReference>
<sequence length="274" mass="31287">MEPLPLSEILQSPTIALVVGSTEKPGVQPVTYHVHEAVLIQSSDYFKQLLNSNFSENVKKGVQLDSAVDTPQACQLFLDFAYHGRCDPPKTPNALLSYGEAYLFGEKILATEFKKYVYEQAREEAERSFRDLDFSFKTIKTMDPLSKGRVELLETWGLLVEKIYTGTYDYKDRYIDEAAPSDASTPFKEHLESMKHLLETDGVDMFRGLLSQFCAQYPLIIASSPRMMRLHRTTPEFAADIYDHQMKITLQELEEAQIYAAPHHYAVTSRKVVR</sequence>
<evidence type="ECO:0000259" key="1">
    <source>
        <dbReference type="PROSITE" id="PS50097"/>
    </source>
</evidence>
<name>A0AAN8RJE9_9PEZI</name>
<comment type="caution">
    <text evidence="2">The sequence shown here is derived from an EMBL/GenBank/DDBJ whole genome shotgun (WGS) entry which is preliminary data.</text>
</comment>
<dbReference type="EMBL" id="JAVHNR010000003">
    <property type="protein sequence ID" value="KAK6348084.1"/>
    <property type="molecule type" value="Genomic_DNA"/>
</dbReference>
<keyword evidence="3" id="KW-1185">Reference proteome</keyword>
<dbReference type="Gene3D" id="3.30.710.10">
    <property type="entry name" value="Potassium Channel Kv1.1, Chain A"/>
    <property type="match status" value="1"/>
</dbReference>
<organism evidence="2 3">
    <name type="scientific">Orbilia javanica</name>
    <dbReference type="NCBI Taxonomy" id="47235"/>
    <lineage>
        <taxon>Eukaryota</taxon>
        <taxon>Fungi</taxon>
        <taxon>Dikarya</taxon>
        <taxon>Ascomycota</taxon>
        <taxon>Pezizomycotina</taxon>
        <taxon>Orbiliomycetes</taxon>
        <taxon>Orbiliales</taxon>
        <taxon>Orbiliaceae</taxon>
        <taxon>Orbilia</taxon>
    </lineage>
</organism>
<dbReference type="Proteomes" id="UP001313282">
    <property type="component" value="Unassembled WGS sequence"/>
</dbReference>
<proteinExistence type="predicted"/>
<evidence type="ECO:0000313" key="3">
    <source>
        <dbReference type="Proteomes" id="UP001313282"/>
    </source>
</evidence>
<protein>
    <recommendedName>
        <fullName evidence="1">BTB domain-containing protein</fullName>
    </recommendedName>
</protein>
<dbReference type="InterPro" id="IPR011333">
    <property type="entry name" value="SKP1/BTB/POZ_sf"/>
</dbReference>
<dbReference type="Pfam" id="PF00651">
    <property type="entry name" value="BTB"/>
    <property type="match status" value="1"/>
</dbReference>
<dbReference type="InterPro" id="IPR000210">
    <property type="entry name" value="BTB/POZ_dom"/>
</dbReference>
<dbReference type="AlphaFoldDB" id="A0AAN8RJE9"/>
<dbReference type="SMART" id="SM00225">
    <property type="entry name" value="BTB"/>
    <property type="match status" value="1"/>
</dbReference>
<gene>
    <name evidence="2" type="ORF">TWF718_005900</name>
</gene>
<dbReference type="PANTHER" id="PTHR47843">
    <property type="entry name" value="BTB DOMAIN-CONTAINING PROTEIN-RELATED"/>
    <property type="match status" value="1"/>
</dbReference>
<dbReference type="PROSITE" id="PS50097">
    <property type="entry name" value="BTB"/>
    <property type="match status" value="1"/>
</dbReference>